<evidence type="ECO:0000313" key="2">
    <source>
        <dbReference type="EMBL" id="TWI87486.1"/>
    </source>
</evidence>
<evidence type="ECO:0000313" key="3">
    <source>
        <dbReference type="Proteomes" id="UP000320593"/>
    </source>
</evidence>
<gene>
    <name evidence="2" type="ORF">JM93_02051</name>
</gene>
<feature type="compositionally biased region" description="Basic residues" evidence="1">
    <location>
        <begin position="36"/>
        <end position="46"/>
    </location>
</feature>
<feature type="region of interest" description="Disordered" evidence="1">
    <location>
        <begin position="23"/>
        <end position="46"/>
    </location>
</feature>
<dbReference type="EMBL" id="VLLF01000004">
    <property type="protein sequence ID" value="TWI87486.1"/>
    <property type="molecule type" value="Genomic_DNA"/>
</dbReference>
<accession>A0A562T3E3</accession>
<organism evidence="2 3">
    <name type="scientific">Roseibium hamelinense</name>
    <dbReference type="NCBI Taxonomy" id="150831"/>
    <lineage>
        <taxon>Bacteria</taxon>
        <taxon>Pseudomonadati</taxon>
        <taxon>Pseudomonadota</taxon>
        <taxon>Alphaproteobacteria</taxon>
        <taxon>Hyphomicrobiales</taxon>
        <taxon>Stappiaceae</taxon>
        <taxon>Roseibium</taxon>
    </lineage>
</organism>
<dbReference type="Proteomes" id="UP000320593">
    <property type="component" value="Unassembled WGS sequence"/>
</dbReference>
<evidence type="ECO:0000256" key="1">
    <source>
        <dbReference type="SAM" id="MobiDB-lite"/>
    </source>
</evidence>
<comment type="caution">
    <text evidence="2">The sequence shown here is derived from an EMBL/GenBank/DDBJ whole genome shotgun (WGS) entry which is preliminary data.</text>
</comment>
<sequence>MREHAGTIIKTGEFEVGMMGLHKPQRRLAQTNMNHQKGKKKHDQQT</sequence>
<protein>
    <submittedName>
        <fullName evidence="2">Uncharacterized protein</fullName>
    </submittedName>
</protein>
<name>A0A562T3E3_9HYPH</name>
<reference evidence="2 3" key="1">
    <citation type="submission" date="2019-07" db="EMBL/GenBank/DDBJ databases">
        <title>Genomic Encyclopedia of Archaeal and Bacterial Type Strains, Phase II (KMG-II): from individual species to whole genera.</title>
        <authorList>
            <person name="Goeker M."/>
        </authorList>
    </citation>
    <scope>NUCLEOTIDE SEQUENCE [LARGE SCALE GENOMIC DNA]</scope>
    <source>
        <strain evidence="2 3">ATCC BAA-252</strain>
    </source>
</reference>
<proteinExistence type="predicted"/>
<keyword evidence="3" id="KW-1185">Reference proteome</keyword>
<dbReference type="AlphaFoldDB" id="A0A562T3E3"/>